<evidence type="ECO:0000256" key="7">
    <source>
        <dbReference type="ARBA" id="ARBA00023316"/>
    </source>
</evidence>
<dbReference type="Pfam" id="PF03552">
    <property type="entry name" value="Cellulose_synt"/>
    <property type="match status" value="1"/>
</dbReference>
<feature type="transmembrane region" description="Helical" evidence="8">
    <location>
        <begin position="67"/>
        <end position="88"/>
    </location>
</feature>
<dbReference type="EMBL" id="SDRB02000819">
    <property type="protein sequence ID" value="THG22551.1"/>
    <property type="molecule type" value="Genomic_DNA"/>
</dbReference>
<feature type="transmembrane region" description="Helical" evidence="8">
    <location>
        <begin position="158"/>
        <end position="181"/>
    </location>
</feature>
<feature type="transmembrane region" description="Helical" evidence="8">
    <location>
        <begin position="193"/>
        <end position="212"/>
    </location>
</feature>
<evidence type="ECO:0000256" key="8">
    <source>
        <dbReference type="SAM" id="Phobius"/>
    </source>
</evidence>
<evidence type="ECO:0008006" key="11">
    <source>
        <dbReference type="Google" id="ProtNLM"/>
    </source>
</evidence>
<dbReference type="GO" id="GO:0016760">
    <property type="term" value="F:cellulose synthase (UDP-forming) activity"/>
    <property type="evidence" value="ECO:0007669"/>
    <property type="project" value="InterPro"/>
</dbReference>
<protein>
    <recommendedName>
        <fullName evidence="11">Cellulose synthase-like protein G3</fullName>
    </recommendedName>
</protein>
<dbReference type="Proteomes" id="UP000306102">
    <property type="component" value="Unassembled WGS sequence"/>
</dbReference>
<evidence type="ECO:0000256" key="1">
    <source>
        <dbReference type="ARBA" id="ARBA00004308"/>
    </source>
</evidence>
<dbReference type="PANTHER" id="PTHR13301">
    <property type="entry name" value="X-BOX TRANSCRIPTION FACTOR-RELATED"/>
    <property type="match status" value="1"/>
</dbReference>
<dbReference type="GO" id="GO:0030244">
    <property type="term" value="P:cellulose biosynthetic process"/>
    <property type="evidence" value="ECO:0007669"/>
    <property type="project" value="InterPro"/>
</dbReference>
<evidence type="ECO:0000256" key="3">
    <source>
        <dbReference type="ARBA" id="ARBA00022679"/>
    </source>
</evidence>
<gene>
    <name evidence="9" type="ORF">TEA_028631</name>
</gene>
<dbReference type="AlphaFoldDB" id="A0A4S4EZK6"/>
<feature type="transmembrane region" description="Helical" evidence="8">
    <location>
        <begin position="108"/>
        <end position="125"/>
    </location>
</feature>
<keyword evidence="5 8" id="KW-1133">Transmembrane helix</keyword>
<proteinExistence type="predicted"/>
<keyword evidence="7" id="KW-0961">Cell wall biogenesis/degradation</keyword>
<organism evidence="9 10">
    <name type="scientific">Camellia sinensis var. sinensis</name>
    <name type="common">China tea</name>
    <dbReference type="NCBI Taxonomy" id="542762"/>
    <lineage>
        <taxon>Eukaryota</taxon>
        <taxon>Viridiplantae</taxon>
        <taxon>Streptophyta</taxon>
        <taxon>Embryophyta</taxon>
        <taxon>Tracheophyta</taxon>
        <taxon>Spermatophyta</taxon>
        <taxon>Magnoliopsida</taxon>
        <taxon>eudicotyledons</taxon>
        <taxon>Gunneridae</taxon>
        <taxon>Pentapetalae</taxon>
        <taxon>asterids</taxon>
        <taxon>Ericales</taxon>
        <taxon>Theaceae</taxon>
        <taxon>Camellia</taxon>
    </lineage>
</organism>
<name>A0A4S4EZK6_CAMSN</name>
<comment type="caution">
    <text evidence="9">The sequence shown here is derived from an EMBL/GenBank/DDBJ whole genome shotgun (WGS) entry which is preliminary data.</text>
</comment>
<accession>A0A4S4EZK6</accession>
<keyword evidence="10" id="KW-1185">Reference proteome</keyword>
<keyword evidence="6 8" id="KW-0472">Membrane</keyword>
<dbReference type="InterPro" id="IPR005150">
    <property type="entry name" value="Cellulose_synth"/>
</dbReference>
<comment type="subcellular location">
    <subcellularLocation>
        <location evidence="1">Endomembrane system</location>
    </subcellularLocation>
</comment>
<evidence type="ECO:0000313" key="9">
    <source>
        <dbReference type="EMBL" id="THG22551.1"/>
    </source>
</evidence>
<dbReference type="GO" id="GO:0016020">
    <property type="term" value="C:membrane"/>
    <property type="evidence" value="ECO:0007669"/>
    <property type="project" value="InterPro"/>
</dbReference>
<sequence length="244" mass="27503">MWMVRGVTSYMFGLIEFVSKYLGIATQGFNVTSKVVDNEQGKRYDQGTFEFGVESPMFVSLAVSDNWFFLYIFLFIGSYGQDCLDYFLAKGTFQRWWSDQRMWMVRGVTSYMFGLIEFVSKYLGIATQGFNVTNKVVDNEQGKRYDQGTFEFGVESPMFVSLAVTATINLIAFVGGLIGVLRGKNSEGLFGQLLISGFVVLNCCPVYEAMVLRTDKGRMPTKTTIISTFLAWALYTTASLILKI</sequence>
<dbReference type="STRING" id="542762.A0A4S4EZK6"/>
<evidence type="ECO:0000256" key="5">
    <source>
        <dbReference type="ARBA" id="ARBA00022989"/>
    </source>
</evidence>
<evidence type="ECO:0000256" key="6">
    <source>
        <dbReference type="ARBA" id="ARBA00023136"/>
    </source>
</evidence>
<reference evidence="9 10" key="1">
    <citation type="journal article" date="2018" name="Proc. Natl. Acad. Sci. U.S.A.">
        <title>Draft genome sequence of Camellia sinensis var. sinensis provides insights into the evolution of the tea genome and tea quality.</title>
        <authorList>
            <person name="Wei C."/>
            <person name="Yang H."/>
            <person name="Wang S."/>
            <person name="Zhao J."/>
            <person name="Liu C."/>
            <person name="Gao L."/>
            <person name="Xia E."/>
            <person name="Lu Y."/>
            <person name="Tai Y."/>
            <person name="She G."/>
            <person name="Sun J."/>
            <person name="Cao H."/>
            <person name="Tong W."/>
            <person name="Gao Q."/>
            <person name="Li Y."/>
            <person name="Deng W."/>
            <person name="Jiang X."/>
            <person name="Wang W."/>
            <person name="Chen Q."/>
            <person name="Zhang S."/>
            <person name="Li H."/>
            <person name="Wu J."/>
            <person name="Wang P."/>
            <person name="Li P."/>
            <person name="Shi C."/>
            <person name="Zheng F."/>
            <person name="Jian J."/>
            <person name="Huang B."/>
            <person name="Shan D."/>
            <person name="Shi M."/>
            <person name="Fang C."/>
            <person name="Yue Y."/>
            <person name="Li F."/>
            <person name="Li D."/>
            <person name="Wei S."/>
            <person name="Han B."/>
            <person name="Jiang C."/>
            <person name="Yin Y."/>
            <person name="Xia T."/>
            <person name="Zhang Z."/>
            <person name="Bennetzen J.L."/>
            <person name="Zhao S."/>
            <person name="Wan X."/>
        </authorList>
    </citation>
    <scope>NUCLEOTIDE SEQUENCE [LARGE SCALE GENOMIC DNA]</scope>
    <source>
        <strain evidence="10">cv. Shuchazao</strain>
        <tissue evidence="9">Leaf</tissue>
    </source>
</reference>
<keyword evidence="2" id="KW-0328">Glycosyltransferase</keyword>
<evidence type="ECO:0000256" key="4">
    <source>
        <dbReference type="ARBA" id="ARBA00022692"/>
    </source>
</evidence>
<dbReference type="GO" id="GO:0012505">
    <property type="term" value="C:endomembrane system"/>
    <property type="evidence" value="ECO:0007669"/>
    <property type="project" value="UniProtKB-SubCell"/>
</dbReference>
<dbReference type="GO" id="GO:0071555">
    <property type="term" value="P:cell wall organization"/>
    <property type="evidence" value="ECO:0007669"/>
    <property type="project" value="UniProtKB-KW"/>
</dbReference>
<keyword evidence="4 8" id="KW-0812">Transmembrane</keyword>
<evidence type="ECO:0000256" key="2">
    <source>
        <dbReference type="ARBA" id="ARBA00022676"/>
    </source>
</evidence>
<keyword evidence="3" id="KW-0808">Transferase</keyword>
<feature type="transmembrane region" description="Helical" evidence="8">
    <location>
        <begin position="224"/>
        <end position="242"/>
    </location>
</feature>
<evidence type="ECO:0000313" key="10">
    <source>
        <dbReference type="Proteomes" id="UP000306102"/>
    </source>
</evidence>